<sequence length="79" mass="8043">MAGAFEALLHGPGCRDSPITDDDAVAVAGCVTGDRLHEGIGGIGAALTTEPEIIFGGALRPHSHYEALAGVLRHPVRAS</sequence>
<dbReference type="EMBL" id="CP023694">
    <property type="protein sequence ID" value="QEV25013.1"/>
    <property type="molecule type" value="Genomic_DNA"/>
</dbReference>
<evidence type="ECO:0000313" key="1">
    <source>
        <dbReference type="EMBL" id="QEV25013.1"/>
    </source>
</evidence>
<dbReference type="Proteomes" id="UP000326598">
    <property type="component" value="Chromosome"/>
</dbReference>
<reference evidence="1 2" key="1">
    <citation type="submission" date="2017-09" db="EMBL/GenBank/DDBJ databases">
        <authorList>
            <person name="Lee N."/>
            <person name="Cho B.-K."/>
        </authorList>
    </citation>
    <scope>NUCLEOTIDE SEQUENCE [LARGE SCALE GENOMIC DNA]</scope>
    <source>
        <strain evidence="1 2">ATCC 13740</strain>
    </source>
</reference>
<name>A0A5J6I308_STRC4</name>
<gene>
    <name evidence="1" type="ORF">CP976_13075</name>
</gene>
<evidence type="ECO:0000313" key="2">
    <source>
        <dbReference type="Proteomes" id="UP000326598"/>
    </source>
</evidence>
<proteinExistence type="predicted"/>
<dbReference type="AlphaFoldDB" id="A0A5J6I308"/>
<protein>
    <submittedName>
        <fullName evidence="1">Uncharacterized protein</fullName>
    </submittedName>
</protein>
<accession>A0A5J6I308</accession>
<organism evidence="1 2">
    <name type="scientific">Streptomyces coeruleorubidus</name>
    <dbReference type="NCBI Taxonomy" id="116188"/>
    <lineage>
        <taxon>Bacteria</taxon>
        <taxon>Bacillati</taxon>
        <taxon>Actinomycetota</taxon>
        <taxon>Actinomycetes</taxon>
        <taxon>Kitasatosporales</taxon>
        <taxon>Streptomycetaceae</taxon>
        <taxon>Streptomyces</taxon>
    </lineage>
</organism>
<dbReference type="KEGG" id="scoe:CP976_13075"/>